<organism evidence="3 4">
    <name type="scientific">Chitinophaga skermanii</name>
    <dbReference type="NCBI Taxonomy" id="331697"/>
    <lineage>
        <taxon>Bacteria</taxon>
        <taxon>Pseudomonadati</taxon>
        <taxon>Bacteroidota</taxon>
        <taxon>Chitinophagia</taxon>
        <taxon>Chitinophagales</taxon>
        <taxon>Chitinophagaceae</taxon>
        <taxon>Chitinophaga</taxon>
    </lineage>
</organism>
<comment type="caution">
    <text evidence="3">The sequence shown here is derived from an EMBL/GenBank/DDBJ whole genome shotgun (WGS) entry which is preliminary data.</text>
</comment>
<comment type="similarity">
    <text evidence="1">Belongs to the short-chain dehydrogenases/reductases (SDR) family.</text>
</comment>
<dbReference type="EMBL" id="QLLL01000004">
    <property type="protein sequence ID" value="RAJ05173.1"/>
    <property type="molecule type" value="Genomic_DNA"/>
</dbReference>
<evidence type="ECO:0000313" key="3">
    <source>
        <dbReference type="EMBL" id="RAJ05173.1"/>
    </source>
</evidence>
<dbReference type="FunFam" id="3.40.50.720:FF:000084">
    <property type="entry name" value="Short-chain dehydrogenase reductase"/>
    <property type="match status" value="1"/>
</dbReference>
<gene>
    <name evidence="3" type="ORF">LX64_02327</name>
</gene>
<evidence type="ECO:0000313" key="4">
    <source>
        <dbReference type="Proteomes" id="UP000249547"/>
    </source>
</evidence>
<dbReference type="Proteomes" id="UP000249547">
    <property type="component" value="Unassembled WGS sequence"/>
</dbReference>
<sequence length="246" mass="25959">MKNFSNKVAFVTGGSRGMGAAMVRDFANRGAKVAFTYVNGQASAEALAKELTSQGATVLAIKADSNVEGDITKALQQAFQEFGQLDILVNNAAIYIGKLIGEHTYEDFDRTSNVNVKAVFEASVFAANHMADGGRIINIGSCMADFVPGTHSALYAMSKSALIGLTKGVARDLGSRKITVNLVQPGPVNTDMNPDNTELADFLRSRMTIPTYGKPQDIANFVSYLASEAGGYITGAALTVDGGMNV</sequence>
<name>A0A327QPA0_9BACT</name>
<dbReference type="Gene3D" id="3.40.50.720">
    <property type="entry name" value="NAD(P)-binding Rossmann-like Domain"/>
    <property type="match status" value="1"/>
</dbReference>
<dbReference type="SUPFAM" id="SSF51735">
    <property type="entry name" value="NAD(P)-binding Rossmann-fold domains"/>
    <property type="match status" value="1"/>
</dbReference>
<dbReference type="AlphaFoldDB" id="A0A327QPA0"/>
<dbReference type="GO" id="GO:0016491">
    <property type="term" value="F:oxidoreductase activity"/>
    <property type="evidence" value="ECO:0007669"/>
    <property type="project" value="UniProtKB-KW"/>
</dbReference>
<dbReference type="InterPro" id="IPR002347">
    <property type="entry name" value="SDR_fam"/>
</dbReference>
<evidence type="ECO:0000256" key="2">
    <source>
        <dbReference type="ARBA" id="ARBA00023002"/>
    </source>
</evidence>
<dbReference type="Pfam" id="PF13561">
    <property type="entry name" value="adh_short_C2"/>
    <property type="match status" value="1"/>
</dbReference>
<dbReference type="PRINTS" id="PR00080">
    <property type="entry name" value="SDRFAMILY"/>
</dbReference>
<dbReference type="InterPro" id="IPR036291">
    <property type="entry name" value="NAD(P)-bd_dom_sf"/>
</dbReference>
<protein>
    <submittedName>
        <fullName evidence="3">3-oxoacyl-[acyl-carrier protein] reductase</fullName>
    </submittedName>
</protein>
<dbReference type="PANTHER" id="PTHR43639:SF1">
    <property type="entry name" value="SHORT-CHAIN DEHYDROGENASE_REDUCTASE FAMILY PROTEIN"/>
    <property type="match status" value="1"/>
</dbReference>
<dbReference type="RefSeq" id="WP_111597785.1">
    <property type="nucleotide sequence ID" value="NZ_QLLL01000004.1"/>
</dbReference>
<dbReference type="PANTHER" id="PTHR43639">
    <property type="entry name" value="OXIDOREDUCTASE, SHORT-CHAIN DEHYDROGENASE/REDUCTASE FAMILY (AFU_ORTHOLOGUE AFUA_5G02870)"/>
    <property type="match status" value="1"/>
</dbReference>
<evidence type="ECO:0000256" key="1">
    <source>
        <dbReference type="ARBA" id="ARBA00006484"/>
    </source>
</evidence>
<proteinExistence type="inferred from homology"/>
<dbReference type="PRINTS" id="PR00081">
    <property type="entry name" value="GDHRDH"/>
</dbReference>
<keyword evidence="2" id="KW-0560">Oxidoreductase</keyword>
<keyword evidence="4" id="KW-1185">Reference proteome</keyword>
<reference evidence="3 4" key="1">
    <citation type="submission" date="2018-06" db="EMBL/GenBank/DDBJ databases">
        <title>Genomic Encyclopedia of Archaeal and Bacterial Type Strains, Phase II (KMG-II): from individual species to whole genera.</title>
        <authorList>
            <person name="Goeker M."/>
        </authorList>
    </citation>
    <scope>NUCLEOTIDE SEQUENCE [LARGE SCALE GENOMIC DNA]</scope>
    <source>
        <strain evidence="3 4">DSM 23857</strain>
    </source>
</reference>
<accession>A0A327QPA0</accession>
<dbReference type="OrthoDB" id="9803333at2"/>